<evidence type="ECO:0000256" key="2">
    <source>
        <dbReference type="SAM" id="SignalP"/>
    </source>
</evidence>
<evidence type="ECO:0000313" key="4">
    <source>
        <dbReference type="Proteomes" id="UP000469734"/>
    </source>
</evidence>
<dbReference type="AlphaFoldDB" id="A0A7X4KIH0"/>
<sequence length="249" mass="28747">MIKPIFATAMLALSAAAFAPSIASAQVGVSVVIGNAPPPVRYETVPAPRRGYVWAPGYWNWDGHRHAWLGGHWERERVGSSWRPATWIRDGGGWRFDPGGWYVVSGPSRVDYITVAPPPPRYEVIPAPRPGFIWSPGYWDWRGNRHEWIGGNWIASRPGYVYSQPRWAQRDGRWYREEARWERGPNGDRDHDGIPNRYDHHDGRNDHRGDNRGRGDRDHDGVPNRYDRDRDGDGIPNRYDNHPDNRRRD</sequence>
<feature type="chain" id="PRO_5031229009" evidence="2">
    <location>
        <begin position="26"/>
        <end position="249"/>
    </location>
</feature>
<feature type="region of interest" description="Disordered" evidence="1">
    <location>
        <begin position="182"/>
        <end position="249"/>
    </location>
</feature>
<dbReference type="SUPFAM" id="SSF103647">
    <property type="entry name" value="TSP type-3 repeat"/>
    <property type="match status" value="1"/>
</dbReference>
<reference evidence="3 4" key="1">
    <citation type="submission" date="2019-12" db="EMBL/GenBank/DDBJ databases">
        <title>Novel species isolated from a subtropical stream in China.</title>
        <authorList>
            <person name="Lu H."/>
        </authorList>
    </citation>
    <scope>NUCLEOTIDE SEQUENCE [LARGE SCALE GENOMIC DNA]</scope>
    <source>
        <strain evidence="3 4">FT134W</strain>
    </source>
</reference>
<dbReference type="GO" id="GO:0005509">
    <property type="term" value="F:calcium ion binding"/>
    <property type="evidence" value="ECO:0007669"/>
    <property type="project" value="InterPro"/>
</dbReference>
<gene>
    <name evidence="3" type="ORF">GTP56_20205</name>
</gene>
<feature type="signal peptide" evidence="2">
    <location>
        <begin position="1"/>
        <end position="25"/>
    </location>
</feature>
<keyword evidence="2" id="KW-0732">Signal</keyword>
<comment type="caution">
    <text evidence="3">The sequence shown here is derived from an EMBL/GenBank/DDBJ whole genome shotgun (WGS) entry which is preliminary data.</text>
</comment>
<evidence type="ECO:0000313" key="3">
    <source>
        <dbReference type="EMBL" id="MYM74500.1"/>
    </source>
</evidence>
<dbReference type="Pfam" id="PF12779">
    <property type="entry name" value="WXXGXW"/>
    <property type="match status" value="2"/>
</dbReference>
<dbReference type="InterPro" id="IPR024447">
    <property type="entry name" value="YXWGXW_rpt"/>
</dbReference>
<dbReference type="RefSeq" id="WP_161051426.1">
    <property type="nucleotide sequence ID" value="NZ_WWCR01000024.1"/>
</dbReference>
<evidence type="ECO:0000256" key="1">
    <source>
        <dbReference type="SAM" id="MobiDB-lite"/>
    </source>
</evidence>
<dbReference type="Proteomes" id="UP000469734">
    <property type="component" value="Unassembled WGS sequence"/>
</dbReference>
<protein>
    <submittedName>
        <fullName evidence="3">BcpO-related WXXGXW repeat protein</fullName>
    </submittedName>
</protein>
<dbReference type="Gene3D" id="4.10.1080.10">
    <property type="entry name" value="TSP type-3 repeat"/>
    <property type="match status" value="1"/>
</dbReference>
<accession>A0A7X4KIH0</accession>
<dbReference type="InterPro" id="IPR028974">
    <property type="entry name" value="TSP_type-3_rpt"/>
</dbReference>
<dbReference type="EMBL" id="WWCR01000024">
    <property type="protein sequence ID" value="MYM74500.1"/>
    <property type="molecule type" value="Genomic_DNA"/>
</dbReference>
<proteinExistence type="predicted"/>
<organism evidence="3 4">
    <name type="scientific">Duganella margarita</name>
    <dbReference type="NCBI Taxonomy" id="2692170"/>
    <lineage>
        <taxon>Bacteria</taxon>
        <taxon>Pseudomonadati</taxon>
        <taxon>Pseudomonadota</taxon>
        <taxon>Betaproteobacteria</taxon>
        <taxon>Burkholderiales</taxon>
        <taxon>Oxalobacteraceae</taxon>
        <taxon>Telluria group</taxon>
        <taxon>Duganella</taxon>
    </lineage>
</organism>
<name>A0A7X4KIH0_9BURK</name>